<dbReference type="Proteomes" id="UP000070089">
    <property type="component" value="Unassembled WGS sequence"/>
</dbReference>
<reference evidence="2 3" key="1">
    <citation type="journal article" date="2015" name="Mol. Biochem. Parasitol.">
        <title>Identification of polymorphic genes for use in assemblage B genotyping assays through comparative genomics of multiple assemblage B Giardia duodenalis isolates.</title>
        <authorList>
            <person name="Wielinga C."/>
            <person name="Thompson R.C."/>
            <person name="Monis P."/>
            <person name="Ryan U."/>
        </authorList>
    </citation>
    <scope>NUCLEOTIDE SEQUENCE [LARGE SCALE GENOMIC DNA]</scope>
    <source>
        <strain evidence="2 3">BAH15c1</strain>
    </source>
</reference>
<evidence type="ECO:0000256" key="1">
    <source>
        <dbReference type="SAM" id="MobiDB-lite"/>
    </source>
</evidence>
<dbReference type="EMBL" id="JXTI01000091">
    <property type="protein sequence ID" value="KWX12959.1"/>
    <property type="molecule type" value="Genomic_DNA"/>
</dbReference>
<dbReference type="OrthoDB" id="10253934at2759"/>
<organism evidence="2 3">
    <name type="scientific">Giardia duodenalis assemblage B</name>
    <dbReference type="NCBI Taxonomy" id="1394984"/>
    <lineage>
        <taxon>Eukaryota</taxon>
        <taxon>Metamonada</taxon>
        <taxon>Diplomonadida</taxon>
        <taxon>Hexamitidae</taxon>
        <taxon>Giardiinae</taxon>
        <taxon>Giardia</taxon>
    </lineage>
</organism>
<accession>A0A132NS74</accession>
<feature type="region of interest" description="Disordered" evidence="1">
    <location>
        <begin position="392"/>
        <end position="423"/>
    </location>
</feature>
<sequence length="423" mass="49027">MLGWCLKLAQLAGHLLRKYYLFRRLLSHFSIKAKFTFLHKHLLKMEIDFASHIALVEKIGKTTVSSPIKSLMSYSIVILMRDYRLTSVKIVAVIKALNQKEYVILQAERAFFMTQDGYSWSPLPVLSTEESLILHAIGYGIFSLHPFTGDPAVQLYNNLTESHRLSNLIYYIESISPYPQNALKQAQRFAGLSFAAAEDFSSYEVAPIDDHQRPDFKAVNYDMLNALQQEHMDESMISFEELQKFQFSSAILSSKEENGGVTNFHKPLRQEDWIIASDPYRRLTTLSHKYWTGLHSFLYWKSRVYGWFYSPPLGANSALYRLPDLIFIHARPGFVPKEELEEQRSKVELKAKYKDEEEQILASRANKKAARLEARRNAEEQIRLRLERREQRRLEREAAEETARKAAEEAEEAEDGEENGETE</sequence>
<comment type="caution">
    <text evidence="2">The sequence shown here is derived from an EMBL/GenBank/DDBJ whole genome shotgun (WGS) entry which is preliminary data.</text>
</comment>
<evidence type="ECO:0000313" key="3">
    <source>
        <dbReference type="Proteomes" id="UP000070089"/>
    </source>
</evidence>
<protein>
    <submittedName>
        <fullName evidence="2">Uncharacterized protein</fullName>
    </submittedName>
</protein>
<dbReference type="AlphaFoldDB" id="A0A132NS74"/>
<name>A0A132NS74_GIAIN</name>
<proteinExistence type="predicted"/>
<feature type="compositionally biased region" description="Basic and acidic residues" evidence="1">
    <location>
        <begin position="392"/>
        <end position="408"/>
    </location>
</feature>
<gene>
    <name evidence="2" type="ORF">QR46_3065</name>
</gene>
<feature type="compositionally biased region" description="Acidic residues" evidence="1">
    <location>
        <begin position="409"/>
        <end position="423"/>
    </location>
</feature>
<evidence type="ECO:0000313" key="2">
    <source>
        <dbReference type="EMBL" id="KWX12959.1"/>
    </source>
</evidence>
<dbReference type="VEuPathDB" id="GiardiaDB:QR46_3065"/>